<organism evidence="2 3">
    <name type="scientific">Colocasia esculenta</name>
    <name type="common">Wild taro</name>
    <name type="synonym">Arum esculentum</name>
    <dbReference type="NCBI Taxonomy" id="4460"/>
    <lineage>
        <taxon>Eukaryota</taxon>
        <taxon>Viridiplantae</taxon>
        <taxon>Streptophyta</taxon>
        <taxon>Embryophyta</taxon>
        <taxon>Tracheophyta</taxon>
        <taxon>Spermatophyta</taxon>
        <taxon>Magnoliopsida</taxon>
        <taxon>Liliopsida</taxon>
        <taxon>Araceae</taxon>
        <taxon>Aroideae</taxon>
        <taxon>Colocasieae</taxon>
        <taxon>Colocasia</taxon>
    </lineage>
</organism>
<feature type="region of interest" description="Disordered" evidence="1">
    <location>
        <begin position="85"/>
        <end position="116"/>
    </location>
</feature>
<accession>A0A843UCA5</accession>
<evidence type="ECO:0000256" key="1">
    <source>
        <dbReference type="SAM" id="MobiDB-lite"/>
    </source>
</evidence>
<dbReference type="AlphaFoldDB" id="A0A843UCA5"/>
<evidence type="ECO:0000313" key="3">
    <source>
        <dbReference type="Proteomes" id="UP000652761"/>
    </source>
</evidence>
<protein>
    <submittedName>
        <fullName evidence="2">Uncharacterized protein</fullName>
    </submittedName>
</protein>
<keyword evidence="3" id="KW-1185">Reference proteome</keyword>
<name>A0A843UCA5_COLES</name>
<dbReference type="Proteomes" id="UP000652761">
    <property type="component" value="Unassembled WGS sequence"/>
</dbReference>
<dbReference type="EMBL" id="NMUH01000367">
    <property type="protein sequence ID" value="MQL77779.1"/>
    <property type="molecule type" value="Genomic_DNA"/>
</dbReference>
<proteinExistence type="predicted"/>
<feature type="compositionally biased region" description="Low complexity" evidence="1">
    <location>
        <begin position="94"/>
        <end position="116"/>
    </location>
</feature>
<reference evidence="2" key="1">
    <citation type="submission" date="2017-07" db="EMBL/GenBank/DDBJ databases">
        <title>Taro Niue Genome Assembly and Annotation.</title>
        <authorList>
            <person name="Atibalentja N."/>
            <person name="Keating K."/>
            <person name="Fields C.J."/>
        </authorList>
    </citation>
    <scope>NUCLEOTIDE SEQUENCE</scope>
    <source>
        <strain evidence="2">Niue_2</strain>
        <tissue evidence="2">Leaf</tissue>
    </source>
</reference>
<sequence length="116" mass="12170">MSPRPLRLPVCPHFLHSRPSPLPGTTPAVPAGDLRAPLRCDSWPLPFSHAHVHTQRGTFVLLQHPPGATNLVSTVTLSSQQSGCAIHTHRPPASSSTLSPFGGGLSSSLSGGDWGE</sequence>
<comment type="caution">
    <text evidence="2">The sequence shown here is derived from an EMBL/GenBank/DDBJ whole genome shotgun (WGS) entry which is preliminary data.</text>
</comment>
<evidence type="ECO:0000313" key="2">
    <source>
        <dbReference type="EMBL" id="MQL77779.1"/>
    </source>
</evidence>
<gene>
    <name evidence="2" type="ORF">Taro_010198</name>
</gene>